<keyword evidence="5 6" id="KW-0472">Membrane</keyword>
<comment type="caution">
    <text evidence="8">The sequence shown here is derived from an EMBL/GenBank/DDBJ whole genome shotgun (WGS) entry which is preliminary data.</text>
</comment>
<keyword evidence="2 6" id="KW-0812">Transmembrane</keyword>
<protein>
    <recommendedName>
        <fullName evidence="7">ResB-like domain-containing protein</fullName>
    </recommendedName>
</protein>
<accession>A0A419ENZ5</accession>
<evidence type="ECO:0000259" key="7">
    <source>
        <dbReference type="Pfam" id="PF05140"/>
    </source>
</evidence>
<dbReference type="PANTHER" id="PTHR31566:SF0">
    <property type="entry name" value="CYTOCHROME C BIOGENESIS PROTEIN CCS1, CHLOROPLASTIC"/>
    <property type="match status" value="1"/>
</dbReference>
<dbReference type="Pfam" id="PF05140">
    <property type="entry name" value="ResB"/>
    <property type="match status" value="3"/>
</dbReference>
<dbReference type="GO" id="GO:0017004">
    <property type="term" value="P:cytochrome complex assembly"/>
    <property type="evidence" value="ECO:0007669"/>
    <property type="project" value="UniProtKB-KW"/>
</dbReference>
<evidence type="ECO:0000256" key="2">
    <source>
        <dbReference type="ARBA" id="ARBA00022692"/>
    </source>
</evidence>
<feature type="domain" description="ResB-like" evidence="7">
    <location>
        <begin position="12"/>
        <end position="93"/>
    </location>
</feature>
<dbReference type="InterPro" id="IPR007816">
    <property type="entry name" value="ResB-like_domain"/>
</dbReference>
<evidence type="ECO:0000256" key="4">
    <source>
        <dbReference type="ARBA" id="ARBA00022989"/>
    </source>
</evidence>
<name>A0A419ENZ5_9BACT</name>
<feature type="domain" description="ResB-like" evidence="7">
    <location>
        <begin position="553"/>
        <end position="588"/>
    </location>
</feature>
<organism evidence="8 9">
    <name type="scientific">Candidatus Abyssobacteria bacterium SURF_17</name>
    <dbReference type="NCBI Taxonomy" id="2093361"/>
    <lineage>
        <taxon>Bacteria</taxon>
        <taxon>Pseudomonadati</taxon>
        <taxon>Candidatus Hydrogenedentota</taxon>
        <taxon>Candidatus Abyssobacteria</taxon>
    </lineage>
</organism>
<keyword evidence="4 6" id="KW-1133">Transmembrane helix</keyword>
<evidence type="ECO:0000313" key="8">
    <source>
        <dbReference type="EMBL" id="RJP64694.1"/>
    </source>
</evidence>
<evidence type="ECO:0000256" key="3">
    <source>
        <dbReference type="ARBA" id="ARBA00022748"/>
    </source>
</evidence>
<proteinExistence type="predicted"/>
<gene>
    <name evidence="8" type="ORF">C4532_18805</name>
</gene>
<evidence type="ECO:0000256" key="6">
    <source>
        <dbReference type="SAM" id="Phobius"/>
    </source>
</evidence>
<dbReference type="Proteomes" id="UP000285961">
    <property type="component" value="Unassembled WGS sequence"/>
</dbReference>
<keyword evidence="3" id="KW-0201">Cytochrome c-type biogenesis</keyword>
<evidence type="ECO:0000313" key="9">
    <source>
        <dbReference type="Proteomes" id="UP000285961"/>
    </source>
</evidence>
<feature type="transmembrane region" description="Helical" evidence="6">
    <location>
        <begin position="68"/>
        <end position="89"/>
    </location>
</feature>
<comment type="subcellular location">
    <subcellularLocation>
        <location evidence="1">Membrane</location>
        <topology evidence="1">Multi-pass membrane protein</topology>
    </subcellularLocation>
</comment>
<dbReference type="PANTHER" id="PTHR31566">
    <property type="entry name" value="CYTOCHROME C BIOGENESIS PROTEIN CCS1, CHLOROPLASTIC"/>
    <property type="match status" value="1"/>
</dbReference>
<reference evidence="8 9" key="1">
    <citation type="journal article" date="2017" name="ISME J.">
        <title>Energy and carbon metabolisms in a deep terrestrial subsurface fluid microbial community.</title>
        <authorList>
            <person name="Momper L."/>
            <person name="Jungbluth S.P."/>
            <person name="Lee M.D."/>
            <person name="Amend J.P."/>
        </authorList>
    </citation>
    <scope>NUCLEOTIDE SEQUENCE [LARGE SCALE GENOMIC DNA]</scope>
    <source>
        <strain evidence="8">SURF_17</strain>
    </source>
</reference>
<dbReference type="GO" id="GO:0016020">
    <property type="term" value="C:membrane"/>
    <property type="evidence" value="ECO:0007669"/>
    <property type="project" value="UniProtKB-SubCell"/>
</dbReference>
<evidence type="ECO:0000256" key="5">
    <source>
        <dbReference type="ARBA" id="ARBA00023136"/>
    </source>
</evidence>
<feature type="domain" description="ResB-like" evidence="7">
    <location>
        <begin position="497"/>
        <end position="551"/>
    </location>
</feature>
<sequence length="599" mass="66496">MARKVWKFFCSVKLTIVLFVLILIPSTIGTIIQQNAPDPTKYVEIYGPAWDGVFRFLGFYDIYHDLRFIILLVLLGLNTFACTLNRLKLQWRMLGMMMTHFGLLLILTGGLIGAIAGVKGFMVIHEGETTDEMSIGQVSHGVETLPFEVKLVDFILDTHEEPAEELIVFDVKAKRESKYKIEQGKSYPLPQPGWVKPVSLLGLNFNPTGTVEITTVFPHATMVTSLTEGPEKTGIAAVEFRILGNNVEESAFAVSQMQHPYVFAPAKIGVGYAKIASANTVDEQIRKAAATFAQATNRLEVTVPEKTAPTVYSADVGSKFEVAGTDYSIEVLRYVPDFVIDTTTRQVTSRSQFPNNPAIQVRVTGPAGAKEQWIFSKFPAVHTAGDIPLQLKFLRNESMAGIEDYVLVLSPADGDPVFAHIAEGKPAKTAKLEPGKPFEIGDTGYRIVADKFFENANMKPEMVNRTDGPGHPAIEITLDHGGSPKSHYLWAGNPTDVNGYRMMYHQEERIRDFYSILQIIDGGKMVAEKKIEVNDPLRYGGYSFYQSSYDSEALRWSGLQVKKDPGVPLVYAGFSFQILGMIVIFYINPLVRKARKSQA</sequence>
<feature type="transmembrane region" description="Helical" evidence="6">
    <location>
        <begin position="569"/>
        <end position="587"/>
    </location>
</feature>
<dbReference type="InterPro" id="IPR023494">
    <property type="entry name" value="Cyt_c_bgen_Ccs1/CcsB/ResB"/>
</dbReference>
<dbReference type="EMBL" id="QZKI01000136">
    <property type="protein sequence ID" value="RJP64694.1"/>
    <property type="molecule type" value="Genomic_DNA"/>
</dbReference>
<feature type="transmembrane region" description="Helical" evidence="6">
    <location>
        <begin position="101"/>
        <end position="124"/>
    </location>
</feature>
<evidence type="ECO:0000256" key="1">
    <source>
        <dbReference type="ARBA" id="ARBA00004141"/>
    </source>
</evidence>
<dbReference type="AlphaFoldDB" id="A0A419ENZ5"/>